<dbReference type="HOGENOM" id="CLU_1489964_0_0_1"/>
<evidence type="ECO:0000256" key="1">
    <source>
        <dbReference type="SAM" id="Coils"/>
    </source>
</evidence>
<protein>
    <submittedName>
        <fullName evidence="2">Uncharacterized protein</fullName>
    </submittedName>
</protein>
<evidence type="ECO:0000313" key="2">
    <source>
        <dbReference type="EMBL" id="ELU36845.1"/>
    </source>
</evidence>
<feature type="coiled-coil region" evidence="1">
    <location>
        <begin position="44"/>
        <end position="73"/>
    </location>
</feature>
<dbReference type="OrthoDB" id="2155101at2759"/>
<dbReference type="STRING" id="983506.L8WFX0"/>
<dbReference type="EMBL" id="AFRT01003032">
    <property type="protein sequence ID" value="ELU36845.1"/>
    <property type="molecule type" value="Genomic_DNA"/>
</dbReference>
<accession>L8WFX0</accession>
<dbReference type="PANTHER" id="PTHR28011:SF1">
    <property type="entry name" value="NON-CLASSICAL EXPORT PROTEIN 1"/>
    <property type="match status" value="1"/>
</dbReference>
<dbReference type="Pfam" id="PF11654">
    <property type="entry name" value="NCE101"/>
    <property type="match status" value="1"/>
</dbReference>
<name>L8WFX0_THACA</name>
<keyword evidence="1" id="KW-0175">Coiled coil</keyword>
<organism evidence="2 3">
    <name type="scientific">Thanatephorus cucumeris (strain AG1-IA)</name>
    <name type="common">Rice sheath blight fungus</name>
    <name type="synonym">Rhizoctonia solani</name>
    <dbReference type="NCBI Taxonomy" id="983506"/>
    <lineage>
        <taxon>Eukaryota</taxon>
        <taxon>Fungi</taxon>
        <taxon>Dikarya</taxon>
        <taxon>Basidiomycota</taxon>
        <taxon>Agaricomycotina</taxon>
        <taxon>Agaricomycetes</taxon>
        <taxon>Cantharellales</taxon>
        <taxon>Ceratobasidiaceae</taxon>
        <taxon>Rhizoctonia</taxon>
        <taxon>Rhizoctonia solani AG-1</taxon>
    </lineage>
</organism>
<dbReference type="Proteomes" id="UP000011668">
    <property type="component" value="Unassembled WGS sequence"/>
</dbReference>
<keyword evidence="3" id="KW-1185">Reference proteome</keyword>
<dbReference type="AlphaFoldDB" id="L8WFX0"/>
<proteinExistence type="predicted"/>
<dbReference type="InterPro" id="IPR024242">
    <property type="entry name" value="NCE101"/>
</dbReference>
<dbReference type="GO" id="GO:0009306">
    <property type="term" value="P:protein secretion"/>
    <property type="evidence" value="ECO:0007669"/>
    <property type="project" value="InterPro"/>
</dbReference>
<comment type="caution">
    <text evidence="2">The sequence shown here is derived from an EMBL/GenBank/DDBJ whole genome shotgun (WGS) entry which is preliminary data.</text>
</comment>
<evidence type="ECO:0000313" key="3">
    <source>
        <dbReference type="Proteomes" id="UP000011668"/>
    </source>
</evidence>
<dbReference type="PANTHER" id="PTHR28011">
    <property type="entry name" value="NON-CLASSICAL EXPORT PROTEIN 1"/>
    <property type="match status" value="1"/>
</dbReference>
<reference evidence="2 3" key="1">
    <citation type="journal article" date="2013" name="Nat. Commun.">
        <title>The evolution and pathogenic mechanisms of the rice sheath blight pathogen.</title>
        <authorList>
            <person name="Zheng A."/>
            <person name="Lin R."/>
            <person name="Xu L."/>
            <person name="Qin P."/>
            <person name="Tang C."/>
            <person name="Ai P."/>
            <person name="Zhang D."/>
            <person name="Liu Y."/>
            <person name="Sun Z."/>
            <person name="Feng H."/>
            <person name="Wang Y."/>
            <person name="Chen Y."/>
            <person name="Liang X."/>
            <person name="Fu R."/>
            <person name="Li Q."/>
            <person name="Zhang J."/>
            <person name="Yu X."/>
            <person name="Xie Z."/>
            <person name="Ding L."/>
            <person name="Guan P."/>
            <person name="Tang J."/>
            <person name="Liang Y."/>
            <person name="Wang S."/>
            <person name="Deng Q."/>
            <person name="Li S."/>
            <person name="Zhu J."/>
            <person name="Wang L."/>
            <person name="Liu H."/>
            <person name="Li P."/>
        </authorList>
    </citation>
    <scope>NUCLEOTIDE SEQUENCE [LARGE SCALE GENOMIC DNA]</scope>
    <source>
        <strain evidence="3">AG-1 IA</strain>
    </source>
</reference>
<gene>
    <name evidence="2" type="ORF">AG1IA_09122</name>
</gene>
<sequence length="181" mass="20774">MSRTYLISKYLDPILGIATGILAYQLHESNPRTAPPVGEDLRSLMRWKQNIARHEEQVEMEQWNEIVRQLNLNDDTQSGTVLPAESGPTRLVITHFSQKYLYIQHVKKSAMANYELCYVIPLGDYIEHAFLVAIDERFHVGPTARSTYVFHDNNTAVLMLRYGASFSRNTCNINRLLTRCG</sequence>